<evidence type="ECO:0000256" key="3">
    <source>
        <dbReference type="ARBA" id="ARBA00022679"/>
    </source>
</evidence>
<dbReference type="PANTHER" id="PTHR12176:SF78">
    <property type="entry name" value="EEF1A LYSINE AND N-TERMINAL METHYLTRANSFERASE"/>
    <property type="match status" value="1"/>
</dbReference>
<gene>
    <name evidence="6" type="ORF">DSTB1V02_LOCUS10748</name>
</gene>
<dbReference type="EMBL" id="CAJPEV010003192">
    <property type="protein sequence ID" value="CAG0899168.1"/>
    <property type="molecule type" value="Genomic_DNA"/>
</dbReference>
<dbReference type="GO" id="GO:0008168">
    <property type="term" value="F:methyltransferase activity"/>
    <property type="evidence" value="ECO:0007669"/>
    <property type="project" value="UniProtKB-KW"/>
</dbReference>
<proteinExistence type="inferred from homology"/>
<dbReference type="InterPro" id="IPR041698">
    <property type="entry name" value="Methyltransf_25"/>
</dbReference>
<organism evidence="6">
    <name type="scientific">Darwinula stevensoni</name>
    <dbReference type="NCBI Taxonomy" id="69355"/>
    <lineage>
        <taxon>Eukaryota</taxon>
        <taxon>Metazoa</taxon>
        <taxon>Ecdysozoa</taxon>
        <taxon>Arthropoda</taxon>
        <taxon>Crustacea</taxon>
        <taxon>Oligostraca</taxon>
        <taxon>Ostracoda</taxon>
        <taxon>Podocopa</taxon>
        <taxon>Podocopida</taxon>
        <taxon>Darwinulocopina</taxon>
        <taxon>Darwinuloidea</taxon>
        <taxon>Darwinulidae</taxon>
        <taxon>Darwinula</taxon>
    </lineage>
</organism>
<dbReference type="EMBL" id="LR902709">
    <property type="protein sequence ID" value="CAD7250979.1"/>
    <property type="molecule type" value="Genomic_DNA"/>
</dbReference>
<dbReference type="CDD" id="cd02440">
    <property type="entry name" value="AdoMet_MTases"/>
    <property type="match status" value="1"/>
</dbReference>
<reference evidence="6" key="1">
    <citation type="submission" date="2020-11" db="EMBL/GenBank/DDBJ databases">
        <authorList>
            <person name="Tran Van P."/>
        </authorList>
    </citation>
    <scope>NUCLEOTIDE SEQUENCE</scope>
</reference>
<feature type="non-terminal residue" evidence="6">
    <location>
        <position position="1"/>
    </location>
</feature>
<evidence type="ECO:0000256" key="1">
    <source>
        <dbReference type="ARBA" id="ARBA00008361"/>
    </source>
</evidence>
<accession>A0A7R9FQ74</accession>
<dbReference type="AlphaFoldDB" id="A0A7R9FQ74"/>
<name>A0A7R9FQ74_9CRUS</name>
<dbReference type="InterPro" id="IPR051419">
    <property type="entry name" value="Lys/N-term_MeTrsfase_sf"/>
</dbReference>
<evidence type="ECO:0000259" key="5">
    <source>
        <dbReference type="Pfam" id="PF13649"/>
    </source>
</evidence>
<evidence type="ECO:0000313" key="6">
    <source>
        <dbReference type="EMBL" id="CAD7250979.1"/>
    </source>
</evidence>
<dbReference type="Gene3D" id="3.40.50.150">
    <property type="entry name" value="Vaccinia Virus protein VP39"/>
    <property type="match status" value="2"/>
</dbReference>
<dbReference type="FunFam" id="3.40.50.150:FF:000110">
    <property type="entry name" value="methyltransferase-like protein 13 isoform X1"/>
    <property type="match status" value="1"/>
</dbReference>
<evidence type="ECO:0000256" key="4">
    <source>
        <dbReference type="ARBA" id="ARBA00023268"/>
    </source>
</evidence>
<keyword evidence="3" id="KW-0808">Transferase</keyword>
<protein>
    <recommendedName>
        <fullName evidence="5">Methyltransferase domain-containing protein</fullName>
    </recommendedName>
</protein>
<dbReference type="Pfam" id="PF13649">
    <property type="entry name" value="Methyltransf_25"/>
    <property type="match status" value="1"/>
</dbReference>
<dbReference type="PANTHER" id="PTHR12176">
    <property type="entry name" value="SAM-DEPENDENT METHYLTRANSFERASE SUPERFAMILY PROTEIN"/>
    <property type="match status" value="1"/>
</dbReference>
<dbReference type="SUPFAM" id="SSF53335">
    <property type="entry name" value="S-adenosyl-L-methionine-dependent methyltransferases"/>
    <property type="match status" value="2"/>
</dbReference>
<dbReference type="Proteomes" id="UP000677054">
    <property type="component" value="Unassembled WGS sequence"/>
</dbReference>
<dbReference type="InterPro" id="IPR029063">
    <property type="entry name" value="SAM-dependent_MTases_sf"/>
</dbReference>
<keyword evidence="7" id="KW-1185">Reference proteome</keyword>
<dbReference type="OrthoDB" id="411785at2759"/>
<evidence type="ECO:0000256" key="2">
    <source>
        <dbReference type="ARBA" id="ARBA00022603"/>
    </source>
</evidence>
<dbReference type="Pfam" id="PF01564">
    <property type="entry name" value="Spermine_synth"/>
    <property type="match status" value="1"/>
</dbReference>
<keyword evidence="4" id="KW-0511">Multifunctional enzyme</keyword>
<sequence>MVNLKLDLLPKTKKEFAHEGYWDTFFKNLKKKGRQSFEWYGEYPELAVILNKYIKLKDNILIAGCGNSSLSAELYDVGYRNVTNVDISQVVIKQMQDKNKSLRPEMKFIRMDLMEMDFDENTFNVVIDKGTLDAIMADSSDEIRERAERYLCHICRVMRVGGRYMCISLLQEHILVFLCNYFFREGWMIRISRCMAGCTPPNSPMKTATFPVFAVIATKFKKIPGFSPNDFNSKILRINMYMLRSLLYAFCTVESENKVKCSCLSFEVLEVCLQNPDGKVERVCAISDMIQEVKGVQQCAMMRHHVVTKNVAGEDISLELYETDSERPRYTLHIVDLDKRTVNRFAIFIVPMGKENEYLFATPEGRHQLAEDSGYDRLIVVHLKPDQFYESLETIKDELSGKVMELAPADLRRDARVNYLSTGEPVSGRRRHEGKSAFAGQYVVSEVDSLEDKAKYRRLTFLANPAVIQTEVRLLPYRSNGKDGSGAVSYFVDYSHLSCQHHVCMTAGLAFLDFFSSLAESSEPIRVLIVGLGGGALPMFLNKYFPMLDIEVLEIDDEIREVATKWFGFTRGPRLRVIIGDGVEYIMKKSAEGKTTYDAVMFDVDSKDPSLGISCPPKVFVEPNMLVAVRKLLAPNGLFILNFACRNKQLHASIISQMVTFFPTMLSWKIKDEVNEIIYCLNYKCDSSDSGKRELMKRVSTSILHINSLVKPLLGKWEKK</sequence>
<comment type="similarity">
    <text evidence="1">Belongs to the methyltransferase superfamily.</text>
</comment>
<evidence type="ECO:0000313" key="7">
    <source>
        <dbReference type="Proteomes" id="UP000677054"/>
    </source>
</evidence>
<feature type="domain" description="Methyltransferase" evidence="5">
    <location>
        <begin position="60"/>
        <end position="148"/>
    </location>
</feature>
<keyword evidence="2" id="KW-0489">Methyltransferase</keyword>
<dbReference type="GO" id="GO:0032259">
    <property type="term" value="P:methylation"/>
    <property type="evidence" value="ECO:0007669"/>
    <property type="project" value="UniProtKB-KW"/>
</dbReference>